<comment type="catalytic activity">
    <reaction evidence="1">
        <text>Random endo-hydrolysis of N-acetyl-beta-D-glucosaminide (1-&gt;4)-beta-linkages in chitin and chitodextrins.</text>
        <dbReference type="EC" id="3.2.1.14"/>
    </reaction>
</comment>
<dbReference type="PANTHER" id="PTHR11177:SF317">
    <property type="entry name" value="CHITINASE 12-RELATED"/>
    <property type="match status" value="1"/>
</dbReference>
<dbReference type="SUPFAM" id="SSF49464">
    <property type="entry name" value="Carboxypeptidase regulatory domain-like"/>
    <property type="match status" value="1"/>
</dbReference>
<feature type="signal peptide" evidence="8">
    <location>
        <begin position="1"/>
        <end position="28"/>
    </location>
</feature>
<dbReference type="EC" id="3.2.1.14" evidence="2"/>
<evidence type="ECO:0000259" key="10">
    <source>
        <dbReference type="PROSITE" id="PS51910"/>
    </source>
</evidence>
<dbReference type="CDD" id="cd06548">
    <property type="entry name" value="GH18_chitinase"/>
    <property type="match status" value="1"/>
</dbReference>
<keyword evidence="5 6" id="KW-0326">Glycosidase</keyword>
<dbReference type="eggNOG" id="COG3325">
    <property type="taxonomic scope" value="Bacteria"/>
</dbReference>
<dbReference type="Gene3D" id="2.60.40.4130">
    <property type="match status" value="1"/>
</dbReference>
<accession>A0A0L6JMZ4</accession>
<dbReference type="OrthoDB" id="9812811at2"/>
<reference evidence="12" key="1">
    <citation type="submission" date="2015-07" db="EMBL/GenBank/DDBJ databases">
        <title>Near-Complete Genome Sequence of the Cellulolytic Bacterium Bacteroides (Pseudobacteroides) cellulosolvens ATCC 35603.</title>
        <authorList>
            <person name="Dassa B."/>
            <person name="Utturkar S.M."/>
            <person name="Klingeman D.M."/>
            <person name="Hurt R.A."/>
            <person name="Keller M."/>
            <person name="Xu J."/>
            <person name="Reddy Y.H.K."/>
            <person name="Borovok I."/>
            <person name="Grinberg I.R."/>
            <person name="Lamed R."/>
            <person name="Zhivin O."/>
            <person name="Bayer E.A."/>
            <person name="Brown S.D."/>
        </authorList>
    </citation>
    <scope>NUCLEOTIDE SEQUENCE [LARGE SCALE GENOMIC DNA]</scope>
    <source>
        <strain evidence="12">DSM 2933</strain>
    </source>
</reference>
<evidence type="ECO:0000313" key="12">
    <source>
        <dbReference type="Proteomes" id="UP000036923"/>
    </source>
</evidence>
<gene>
    <name evidence="11" type="ORF">Bccel_2454</name>
</gene>
<evidence type="ECO:0000313" key="11">
    <source>
        <dbReference type="EMBL" id="KNY27186.1"/>
    </source>
</evidence>
<dbReference type="SUPFAM" id="SSF54556">
    <property type="entry name" value="Chitinase insertion domain"/>
    <property type="match status" value="1"/>
</dbReference>
<dbReference type="InterPro" id="IPR008969">
    <property type="entry name" value="CarboxyPept-like_regulatory"/>
</dbReference>
<dbReference type="PROSITE" id="PS01095">
    <property type="entry name" value="GH18_1"/>
    <property type="match status" value="1"/>
</dbReference>
<keyword evidence="4" id="KW-0624">Polysaccharide degradation</keyword>
<dbReference type="SUPFAM" id="SSF51445">
    <property type="entry name" value="(Trans)glycosidases"/>
    <property type="match status" value="1"/>
</dbReference>
<feature type="chain" id="PRO_5005565987" description="chitinase" evidence="8">
    <location>
        <begin position="29"/>
        <end position="595"/>
    </location>
</feature>
<evidence type="ECO:0000256" key="4">
    <source>
        <dbReference type="ARBA" id="ARBA00023024"/>
    </source>
</evidence>
<feature type="domain" description="GH18" evidence="10">
    <location>
        <begin position="34"/>
        <end position="422"/>
    </location>
</feature>
<comment type="similarity">
    <text evidence="7">Belongs to the glycosyl hydrolase 18 family.</text>
</comment>
<organism evidence="11 12">
    <name type="scientific">Pseudobacteroides cellulosolvens ATCC 35603 = DSM 2933</name>
    <dbReference type="NCBI Taxonomy" id="398512"/>
    <lineage>
        <taxon>Bacteria</taxon>
        <taxon>Bacillati</taxon>
        <taxon>Bacillota</taxon>
        <taxon>Clostridia</taxon>
        <taxon>Eubacteriales</taxon>
        <taxon>Oscillospiraceae</taxon>
        <taxon>Pseudobacteroides</taxon>
    </lineage>
</organism>
<dbReference type="Pfam" id="PF00704">
    <property type="entry name" value="Glyco_hydro_18"/>
    <property type="match status" value="1"/>
</dbReference>
<dbReference type="InterPro" id="IPR036439">
    <property type="entry name" value="Dockerin_dom_sf"/>
</dbReference>
<dbReference type="GO" id="GO:0008061">
    <property type="term" value="F:chitin binding"/>
    <property type="evidence" value="ECO:0007669"/>
    <property type="project" value="InterPro"/>
</dbReference>
<dbReference type="InterPro" id="IPR011583">
    <property type="entry name" value="Chitinase_II/V-like_cat"/>
</dbReference>
<name>A0A0L6JMZ4_9FIRM</name>
<keyword evidence="4" id="KW-0146">Chitin degradation</keyword>
<feature type="domain" description="Dockerin" evidence="9">
    <location>
        <begin position="525"/>
        <end position="595"/>
    </location>
</feature>
<proteinExistence type="inferred from homology"/>
<evidence type="ECO:0000256" key="6">
    <source>
        <dbReference type="RuleBase" id="RU000489"/>
    </source>
</evidence>
<dbReference type="PANTHER" id="PTHR11177">
    <property type="entry name" value="CHITINASE"/>
    <property type="match status" value="1"/>
</dbReference>
<dbReference type="InterPro" id="IPR001579">
    <property type="entry name" value="Glyco_hydro_18_chit_AS"/>
</dbReference>
<evidence type="ECO:0000256" key="7">
    <source>
        <dbReference type="RuleBase" id="RU004453"/>
    </source>
</evidence>
<keyword evidence="4" id="KW-0119">Carbohydrate metabolism</keyword>
<dbReference type="SUPFAM" id="SSF63446">
    <property type="entry name" value="Type I dockerin domain"/>
    <property type="match status" value="1"/>
</dbReference>
<dbReference type="InterPro" id="IPR029070">
    <property type="entry name" value="Chitinase_insertion_sf"/>
</dbReference>
<dbReference type="PROSITE" id="PS51766">
    <property type="entry name" value="DOCKERIN"/>
    <property type="match status" value="1"/>
</dbReference>
<evidence type="ECO:0000256" key="3">
    <source>
        <dbReference type="ARBA" id="ARBA00022801"/>
    </source>
</evidence>
<keyword evidence="8" id="KW-0732">Signal</keyword>
<sequence length="595" mass="66452" precursor="true">MNILHGKLLKALCIIVSMVMLNTSIVMAEDEGPKNIVAYFTEWGIYEGHNFYEVSDMPWDKLTHINYAFAKIENGKIALCDPWAAIDKPFGDDKWDTPLKGNLGQLIKYKKLYPKVKTLISVGGWTQSMYFSDVALTDSSRQVFSDSCVEFIRKYQFDGVDIDWEFPVAGGLAGNKCRPEDKQNFTLLLKGLRTKLDEAGIKDGKKYLLTIAAPAGSTAIANTEPDKYHQYLDFINLMTYDYNGSWSNMTNHLSPLYENPDDPSYDAAKQKNNTNWTVSEYIKLGVPAQKLNMGVPFYSTGWKDVNGGSNGLFGNANGSPVGIWNESSSPGGTNPYYYIKDVLEAPGSGFTKYWDNNSQVPYLWNPSTKVFYTYEDEVSLKNKCEYAKKNNLGGIMFWEICGDHPSEEKSLVSVIYNSFSKKDPKPTPTVIPTDKPSYKISGYVRPDFNFTKDSEARVLSGFKIELSYNGIKTTTDANGYYEVSGVPASDTPYTLTLTKPGYLTRQIKSVLVNNNVKLGTKESPLDMCAGDVGTKGVQDNVINMSDIIEIAKVFGSVSGDGKYNSDCDFNMDYSINMSDVIIIARHFNMSSDDYK</sequence>
<dbReference type="Proteomes" id="UP000036923">
    <property type="component" value="Unassembled WGS sequence"/>
</dbReference>
<dbReference type="STRING" id="398512.Bccel_2454"/>
<evidence type="ECO:0000259" key="9">
    <source>
        <dbReference type="PROSITE" id="PS51766"/>
    </source>
</evidence>
<dbReference type="PATRIC" id="fig|398512.5.peg.2559"/>
<dbReference type="EMBL" id="LGTC01000001">
    <property type="protein sequence ID" value="KNY27186.1"/>
    <property type="molecule type" value="Genomic_DNA"/>
</dbReference>
<comment type="caution">
    <text evidence="11">The sequence shown here is derived from an EMBL/GenBank/DDBJ whole genome shotgun (WGS) entry which is preliminary data.</text>
</comment>
<dbReference type="InterPro" id="IPR050314">
    <property type="entry name" value="Glycosyl_Hydrlase_18"/>
</dbReference>
<dbReference type="GO" id="GO:0006032">
    <property type="term" value="P:chitin catabolic process"/>
    <property type="evidence" value="ECO:0007669"/>
    <property type="project" value="UniProtKB-KW"/>
</dbReference>
<evidence type="ECO:0000256" key="1">
    <source>
        <dbReference type="ARBA" id="ARBA00000822"/>
    </source>
</evidence>
<dbReference type="InterPro" id="IPR016134">
    <property type="entry name" value="Dockerin_dom"/>
</dbReference>
<evidence type="ECO:0000256" key="8">
    <source>
        <dbReference type="SAM" id="SignalP"/>
    </source>
</evidence>
<dbReference type="GO" id="GO:0008843">
    <property type="term" value="F:endochitinase activity"/>
    <property type="evidence" value="ECO:0007669"/>
    <property type="project" value="UniProtKB-EC"/>
</dbReference>
<keyword evidence="12" id="KW-1185">Reference proteome</keyword>
<dbReference type="AlphaFoldDB" id="A0A0L6JMZ4"/>
<dbReference type="InterPro" id="IPR017853">
    <property type="entry name" value="GH"/>
</dbReference>
<evidence type="ECO:0000256" key="2">
    <source>
        <dbReference type="ARBA" id="ARBA00012729"/>
    </source>
</evidence>
<dbReference type="Gene3D" id="3.10.50.10">
    <property type="match status" value="1"/>
</dbReference>
<dbReference type="PROSITE" id="PS51910">
    <property type="entry name" value="GH18_2"/>
    <property type="match status" value="1"/>
</dbReference>
<dbReference type="GO" id="GO:0000272">
    <property type="term" value="P:polysaccharide catabolic process"/>
    <property type="evidence" value="ECO:0007669"/>
    <property type="project" value="InterPro"/>
</dbReference>
<protein>
    <recommendedName>
        <fullName evidence="2">chitinase</fullName>
        <ecNumber evidence="2">3.2.1.14</ecNumber>
    </recommendedName>
</protein>
<dbReference type="Gene3D" id="3.20.20.80">
    <property type="entry name" value="Glycosidases"/>
    <property type="match status" value="1"/>
</dbReference>
<evidence type="ECO:0000256" key="5">
    <source>
        <dbReference type="ARBA" id="ARBA00023295"/>
    </source>
</evidence>
<dbReference type="InterPro" id="IPR001223">
    <property type="entry name" value="Glyco_hydro18_cat"/>
</dbReference>
<dbReference type="SMART" id="SM00636">
    <property type="entry name" value="Glyco_18"/>
    <property type="match status" value="1"/>
</dbReference>
<keyword evidence="3 6" id="KW-0378">Hydrolase</keyword>